<evidence type="ECO:0000313" key="2">
    <source>
        <dbReference type="Proteomes" id="UP001209854"/>
    </source>
</evidence>
<gene>
    <name evidence="1" type="ORF">NX722_11895</name>
</gene>
<dbReference type="Proteomes" id="UP001209854">
    <property type="component" value="Unassembled WGS sequence"/>
</dbReference>
<protein>
    <submittedName>
        <fullName evidence="1">Pyocin activator PrtN family protein</fullName>
    </submittedName>
</protein>
<reference evidence="1 2" key="1">
    <citation type="submission" date="2022-10" db="EMBL/GenBank/DDBJ databases">
        <title>High-quality genome sequences of two octocoral-associated bacteria, Endozoicomonas euniceicola EF212 and Endozoicomonas gorgoniicola PS125.</title>
        <authorList>
            <person name="Chiou Y.-J."/>
            <person name="Chen Y.-H."/>
        </authorList>
    </citation>
    <scope>NUCLEOTIDE SEQUENCE [LARGE SCALE GENOMIC DNA]</scope>
    <source>
        <strain evidence="1 2">PS125</strain>
    </source>
</reference>
<sequence>MNTELMLFARYEKPYVRLEDVCEELFNLCERKAKEAAAAQKLPVPVLRMTESRKSPMMIKLSDLADYLDSRHDEYTKVWEKIKGAG</sequence>
<dbReference type="RefSeq" id="WP_262568159.1">
    <property type="nucleotide sequence ID" value="NZ_JAPFCC010000001.1"/>
</dbReference>
<evidence type="ECO:0000313" key="1">
    <source>
        <dbReference type="EMBL" id="MCW7553327.1"/>
    </source>
</evidence>
<dbReference type="Pfam" id="PF11112">
    <property type="entry name" value="PyocinActivator"/>
    <property type="match status" value="1"/>
</dbReference>
<accession>A0ABT3MVA3</accession>
<comment type="caution">
    <text evidence="1">The sequence shown here is derived from an EMBL/GenBank/DDBJ whole genome shotgun (WGS) entry which is preliminary data.</text>
</comment>
<name>A0ABT3MVA3_9GAMM</name>
<proteinExistence type="predicted"/>
<dbReference type="EMBL" id="JAPFCC010000001">
    <property type="protein sequence ID" value="MCW7553327.1"/>
    <property type="molecule type" value="Genomic_DNA"/>
</dbReference>
<keyword evidence="2" id="KW-1185">Reference proteome</keyword>
<organism evidence="1 2">
    <name type="scientific">Endozoicomonas gorgoniicola</name>
    <dbReference type="NCBI Taxonomy" id="1234144"/>
    <lineage>
        <taxon>Bacteria</taxon>
        <taxon>Pseudomonadati</taxon>
        <taxon>Pseudomonadota</taxon>
        <taxon>Gammaproteobacteria</taxon>
        <taxon>Oceanospirillales</taxon>
        <taxon>Endozoicomonadaceae</taxon>
        <taxon>Endozoicomonas</taxon>
    </lineage>
</organism>
<dbReference type="InterPro" id="IPR020518">
    <property type="entry name" value="Tscrpt_reg_PrtN"/>
</dbReference>